<evidence type="ECO:0000313" key="2">
    <source>
        <dbReference type="Proteomes" id="UP001597118"/>
    </source>
</evidence>
<comment type="caution">
    <text evidence="1">The sequence shown here is derived from an EMBL/GenBank/DDBJ whole genome shotgun (WGS) entry which is preliminary data.</text>
</comment>
<proteinExistence type="predicted"/>
<reference evidence="2" key="1">
    <citation type="journal article" date="2019" name="Int. J. Syst. Evol. Microbiol.">
        <title>The Global Catalogue of Microorganisms (GCM) 10K type strain sequencing project: providing services to taxonomists for standard genome sequencing and annotation.</title>
        <authorList>
            <consortium name="The Broad Institute Genomics Platform"/>
            <consortium name="The Broad Institute Genome Sequencing Center for Infectious Disease"/>
            <person name="Wu L."/>
            <person name="Ma J."/>
        </authorList>
    </citation>
    <scope>NUCLEOTIDE SEQUENCE [LARGE SCALE GENOMIC DNA]</scope>
    <source>
        <strain evidence="2">CCUG 53762</strain>
    </source>
</reference>
<sequence length="141" mass="16468">MKEIDAYYKFQISSIDEKEKYKISPLFKEGNDKVLNQLFENYEKVIMHKVGPILDMDNYIHFSVNTAFGKDDKLNLLFIYSSIYPYGILKYSGNKDVVLFKITNDDTFEVFVFKNKAGNSLNYLQLMVDNDLPFIDMQIAS</sequence>
<dbReference type="RefSeq" id="WP_379663438.1">
    <property type="nucleotide sequence ID" value="NZ_JBHUDG010000039.1"/>
</dbReference>
<keyword evidence="2" id="KW-1185">Reference proteome</keyword>
<gene>
    <name evidence="1" type="ORF">ACFSAH_14410</name>
</gene>
<organism evidence="1 2">
    <name type="scientific">Pseudopedobacter beijingensis</name>
    <dbReference type="NCBI Taxonomy" id="1207056"/>
    <lineage>
        <taxon>Bacteria</taxon>
        <taxon>Pseudomonadati</taxon>
        <taxon>Bacteroidota</taxon>
        <taxon>Sphingobacteriia</taxon>
        <taxon>Sphingobacteriales</taxon>
        <taxon>Sphingobacteriaceae</taxon>
        <taxon>Pseudopedobacter</taxon>
    </lineage>
</organism>
<dbReference type="Proteomes" id="UP001597118">
    <property type="component" value="Unassembled WGS sequence"/>
</dbReference>
<evidence type="ECO:0000313" key="1">
    <source>
        <dbReference type="EMBL" id="MFD1631066.1"/>
    </source>
</evidence>
<dbReference type="EMBL" id="JBHUDG010000039">
    <property type="protein sequence ID" value="MFD1631066.1"/>
    <property type="molecule type" value="Genomic_DNA"/>
</dbReference>
<protein>
    <submittedName>
        <fullName evidence="1">Uncharacterized protein</fullName>
    </submittedName>
</protein>
<name>A0ABW4IE81_9SPHI</name>
<accession>A0ABW4IE81</accession>